<sequence length="106" mass="12010">MAKIELQDMCRICGTLQEDATKCLSLSRLPPEKVKNWLLNMFNESSSILDKEGSPNIICSECTSTAKDLHKFIAKCYELNGNDLPKQDWWNNIKTTKPRGKNTATC</sequence>
<protein>
    <recommendedName>
        <fullName evidence="2">ZAD domain-containing protein</fullName>
    </recommendedName>
</protein>
<dbReference type="Gene3D" id="3.40.1800.20">
    <property type="match status" value="1"/>
</dbReference>
<comment type="caution">
    <text evidence="3">The sequence shown here is derived from an EMBL/GenBank/DDBJ whole genome shotgun (WGS) entry which is preliminary data.</text>
</comment>
<dbReference type="GO" id="GO:0005634">
    <property type="term" value="C:nucleus"/>
    <property type="evidence" value="ECO:0007669"/>
    <property type="project" value="InterPro"/>
</dbReference>
<keyword evidence="1" id="KW-0479">Metal-binding</keyword>
<organism evidence="3 4">
    <name type="scientific">Cloeon dipterum</name>
    <dbReference type="NCBI Taxonomy" id="197152"/>
    <lineage>
        <taxon>Eukaryota</taxon>
        <taxon>Metazoa</taxon>
        <taxon>Ecdysozoa</taxon>
        <taxon>Arthropoda</taxon>
        <taxon>Hexapoda</taxon>
        <taxon>Insecta</taxon>
        <taxon>Pterygota</taxon>
        <taxon>Palaeoptera</taxon>
        <taxon>Ephemeroptera</taxon>
        <taxon>Pisciforma</taxon>
        <taxon>Baetidae</taxon>
        <taxon>Cloeon</taxon>
    </lineage>
</organism>
<feature type="binding site" evidence="1">
    <location>
        <position position="59"/>
    </location>
    <ligand>
        <name>Zn(2+)</name>
        <dbReference type="ChEBI" id="CHEBI:29105"/>
    </ligand>
</feature>
<dbReference type="SMART" id="SM00868">
    <property type="entry name" value="zf-AD"/>
    <property type="match status" value="1"/>
</dbReference>
<dbReference type="Pfam" id="PF07776">
    <property type="entry name" value="zf-AD"/>
    <property type="match status" value="1"/>
</dbReference>
<proteinExistence type="predicted"/>
<keyword evidence="1" id="KW-0863">Zinc-finger</keyword>
<keyword evidence="1" id="KW-0862">Zinc</keyword>
<dbReference type="AlphaFoldDB" id="A0A8S1DHN7"/>
<accession>A0A8S1DHN7</accession>
<dbReference type="GO" id="GO:0008270">
    <property type="term" value="F:zinc ion binding"/>
    <property type="evidence" value="ECO:0007669"/>
    <property type="project" value="UniProtKB-UniRule"/>
</dbReference>
<gene>
    <name evidence="3" type="ORF">CLODIP_2_CD13771</name>
</gene>
<feature type="binding site" evidence="1">
    <location>
        <position position="62"/>
    </location>
    <ligand>
        <name>Zn(2+)</name>
        <dbReference type="ChEBI" id="CHEBI:29105"/>
    </ligand>
</feature>
<dbReference type="EMBL" id="CADEPI010000212">
    <property type="protein sequence ID" value="CAB3380576.1"/>
    <property type="molecule type" value="Genomic_DNA"/>
</dbReference>
<evidence type="ECO:0000313" key="3">
    <source>
        <dbReference type="EMBL" id="CAB3380576.1"/>
    </source>
</evidence>
<dbReference type="Proteomes" id="UP000494165">
    <property type="component" value="Unassembled WGS sequence"/>
</dbReference>
<dbReference type="PROSITE" id="PS51915">
    <property type="entry name" value="ZAD"/>
    <property type="match status" value="1"/>
</dbReference>
<feature type="binding site" evidence="1">
    <location>
        <position position="13"/>
    </location>
    <ligand>
        <name>Zn(2+)</name>
        <dbReference type="ChEBI" id="CHEBI:29105"/>
    </ligand>
</feature>
<feature type="domain" description="ZAD" evidence="2">
    <location>
        <begin position="8"/>
        <end position="86"/>
    </location>
</feature>
<dbReference type="SUPFAM" id="SSF57716">
    <property type="entry name" value="Glucocorticoid receptor-like (DNA-binding domain)"/>
    <property type="match status" value="1"/>
</dbReference>
<reference evidence="3 4" key="1">
    <citation type="submission" date="2020-04" db="EMBL/GenBank/DDBJ databases">
        <authorList>
            <person name="Alioto T."/>
            <person name="Alioto T."/>
            <person name="Gomez Garrido J."/>
        </authorList>
    </citation>
    <scope>NUCLEOTIDE SEQUENCE [LARGE SCALE GENOMIC DNA]</scope>
</reference>
<evidence type="ECO:0000259" key="2">
    <source>
        <dbReference type="PROSITE" id="PS51915"/>
    </source>
</evidence>
<dbReference type="InterPro" id="IPR012934">
    <property type="entry name" value="Znf_AD"/>
</dbReference>
<evidence type="ECO:0000313" key="4">
    <source>
        <dbReference type="Proteomes" id="UP000494165"/>
    </source>
</evidence>
<evidence type="ECO:0000256" key="1">
    <source>
        <dbReference type="PROSITE-ProRule" id="PRU01263"/>
    </source>
</evidence>
<name>A0A8S1DHN7_9INSE</name>
<feature type="binding site" evidence="1">
    <location>
        <position position="10"/>
    </location>
    <ligand>
        <name>Zn(2+)</name>
        <dbReference type="ChEBI" id="CHEBI:29105"/>
    </ligand>
</feature>
<keyword evidence="4" id="KW-1185">Reference proteome</keyword>